<organism evidence="2 3">
    <name type="scientific">Paenibacillus sambharensis</name>
    <dbReference type="NCBI Taxonomy" id="1803190"/>
    <lineage>
        <taxon>Bacteria</taxon>
        <taxon>Bacillati</taxon>
        <taxon>Bacillota</taxon>
        <taxon>Bacilli</taxon>
        <taxon>Bacillales</taxon>
        <taxon>Paenibacillaceae</taxon>
        <taxon>Paenibacillus</taxon>
    </lineage>
</organism>
<dbReference type="RefSeq" id="WP_111149648.1">
    <property type="nucleotide sequence ID" value="NZ_QKRB01000060.1"/>
</dbReference>
<evidence type="ECO:0000313" key="2">
    <source>
        <dbReference type="EMBL" id="PZD93006.1"/>
    </source>
</evidence>
<dbReference type="OrthoDB" id="2591864at2"/>
<dbReference type="Proteomes" id="UP000249522">
    <property type="component" value="Unassembled WGS sequence"/>
</dbReference>
<keyword evidence="1" id="KW-0472">Membrane</keyword>
<protein>
    <submittedName>
        <fullName evidence="2">Uncharacterized protein</fullName>
    </submittedName>
</protein>
<dbReference type="EMBL" id="QKRB01000060">
    <property type="protein sequence ID" value="PZD93006.1"/>
    <property type="molecule type" value="Genomic_DNA"/>
</dbReference>
<gene>
    <name evidence="2" type="ORF">DNH61_24775</name>
</gene>
<dbReference type="AlphaFoldDB" id="A0A2W1L0X1"/>
<evidence type="ECO:0000313" key="3">
    <source>
        <dbReference type="Proteomes" id="UP000249522"/>
    </source>
</evidence>
<sequence>MKDLSIYIPFVTAVLAVILGYVSYVKQKKQERFFAQAQENQDKAIGPIRKELLKIQRERNSKNRMTMILAFFTKYSDPESHLYKLANKRLIKYYEETEAFFETYLAKPNVETLDKFEKRFTDLTNTIEGDFWENFNAIYKEHRWYRHLWNHSFIYRLLNEITLTLFEAFKWLLILSTIAVVLGLTKEDMRRLILDNWVTVVVSYLLILMFAALFGGLSASALAIMGSDYKKKKV</sequence>
<keyword evidence="1" id="KW-1133">Transmembrane helix</keyword>
<accession>A0A2W1L0X1</accession>
<keyword evidence="1" id="KW-0812">Transmembrane</keyword>
<proteinExistence type="predicted"/>
<name>A0A2W1L0X1_9BACL</name>
<feature type="transmembrane region" description="Helical" evidence="1">
    <location>
        <begin position="204"/>
        <end position="225"/>
    </location>
</feature>
<comment type="caution">
    <text evidence="2">The sequence shown here is derived from an EMBL/GenBank/DDBJ whole genome shotgun (WGS) entry which is preliminary data.</text>
</comment>
<keyword evidence="3" id="KW-1185">Reference proteome</keyword>
<reference evidence="2 3" key="1">
    <citation type="submission" date="2018-06" db="EMBL/GenBank/DDBJ databases">
        <title>Paenibacillus imtechensis sp. nov.</title>
        <authorList>
            <person name="Pinnaka A.K."/>
            <person name="Singh H."/>
            <person name="Kaur M."/>
        </authorList>
    </citation>
    <scope>NUCLEOTIDE SEQUENCE [LARGE SCALE GENOMIC DNA]</scope>
    <source>
        <strain evidence="2 3">SMB1</strain>
    </source>
</reference>
<feature type="transmembrane region" description="Helical" evidence="1">
    <location>
        <begin position="6"/>
        <end position="24"/>
    </location>
</feature>
<feature type="transmembrane region" description="Helical" evidence="1">
    <location>
        <begin position="161"/>
        <end position="184"/>
    </location>
</feature>
<evidence type="ECO:0000256" key="1">
    <source>
        <dbReference type="SAM" id="Phobius"/>
    </source>
</evidence>